<dbReference type="InterPro" id="IPR001633">
    <property type="entry name" value="EAL_dom"/>
</dbReference>
<dbReference type="PANTHER" id="PTHR33121:SF76">
    <property type="entry name" value="SIGNALING PROTEIN"/>
    <property type="match status" value="1"/>
</dbReference>
<dbReference type="InterPro" id="IPR050706">
    <property type="entry name" value="Cyclic-di-GMP_PDE-like"/>
</dbReference>
<organism evidence="2 3">
    <name type="scientific">Methyloversatilis universalis (strain ATCC BAA-1314 / DSM 25237 / JCM 13912 / CCUG 52030 / FAM5)</name>
    <dbReference type="NCBI Taxonomy" id="1000565"/>
    <lineage>
        <taxon>Bacteria</taxon>
        <taxon>Pseudomonadati</taxon>
        <taxon>Pseudomonadota</taxon>
        <taxon>Betaproteobacteria</taxon>
        <taxon>Nitrosomonadales</taxon>
        <taxon>Sterolibacteriaceae</taxon>
        <taxon>Methyloversatilis</taxon>
    </lineage>
</organism>
<proteinExistence type="predicted"/>
<dbReference type="GO" id="GO:0071111">
    <property type="term" value="F:cyclic-guanylate-specific phosphodiesterase activity"/>
    <property type="evidence" value="ECO:0007669"/>
    <property type="project" value="InterPro"/>
</dbReference>
<dbReference type="SUPFAM" id="SSF141868">
    <property type="entry name" value="EAL domain-like"/>
    <property type="match status" value="1"/>
</dbReference>
<dbReference type="AlphaFoldDB" id="F5R9L7"/>
<protein>
    <submittedName>
        <fullName evidence="2">Signaling protein EAL</fullName>
    </submittedName>
</protein>
<dbReference type="Proteomes" id="UP000005019">
    <property type="component" value="Unassembled WGS sequence"/>
</dbReference>
<feature type="domain" description="EAL" evidence="1">
    <location>
        <begin position="29"/>
        <end position="273"/>
    </location>
</feature>
<dbReference type="eggNOG" id="COG2200">
    <property type="taxonomic scope" value="Bacteria"/>
</dbReference>
<dbReference type="SMART" id="SM00052">
    <property type="entry name" value="EAL"/>
    <property type="match status" value="1"/>
</dbReference>
<dbReference type="Gene3D" id="3.20.20.450">
    <property type="entry name" value="EAL domain"/>
    <property type="match status" value="1"/>
</dbReference>
<name>F5R9L7_METUF</name>
<accession>F5R9L7</accession>
<dbReference type="PROSITE" id="PS50883">
    <property type="entry name" value="EAL"/>
    <property type="match status" value="1"/>
</dbReference>
<dbReference type="EMBL" id="AFHG01000031">
    <property type="protein sequence ID" value="EGK72699.1"/>
    <property type="molecule type" value="Genomic_DNA"/>
</dbReference>
<dbReference type="RefSeq" id="WP_008059316.1">
    <property type="nucleotide sequence ID" value="NZ_AFHG01000031.1"/>
</dbReference>
<sequence>MSTVATARSALERYLHDLPRSADGGHAVWSTPEGRVAGRFLRSSLSSVFQPLIHLDRGREIGHEAFIRSFDETGGDLSPWNLFANAASDEALIELDRLCRTLHVLNYFGRAGDDASLFLNVHGRLMLAVGEDHGSAFGRVLSALDIERRRIVIESPEAMSSDLSLLAYVLLNYRYNGYRVGVNLARGEQIGELVRHVRPDFVKLDGGRDDTLRDISRHADLCARHGIQLIVKRVGQDGLAPRLREAGVALAQGHALGRPRPATPAARRLAYSEE</sequence>
<dbReference type="PANTHER" id="PTHR33121">
    <property type="entry name" value="CYCLIC DI-GMP PHOSPHODIESTERASE PDEF"/>
    <property type="match status" value="1"/>
</dbReference>
<reference evidence="2 3" key="1">
    <citation type="journal article" date="2011" name="J. Bacteriol.">
        <title>Genome sequence of Methyloversatilis universalis FAM5T, a methylotrophic representative of the order Rhodocyclales.</title>
        <authorList>
            <person name="Kittichotirat W."/>
            <person name="Good N.M."/>
            <person name="Hall R."/>
            <person name="Bringel F."/>
            <person name="Lajus A."/>
            <person name="Medigue C."/>
            <person name="Smalley N.E."/>
            <person name="Beck D."/>
            <person name="Bumgarner R."/>
            <person name="Vuilleumier S."/>
            <person name="Kalyuzhnaya M.G."/>
        </authorList>
    </citation>
    <scope>NUCLEOTIDE SEQUENCE [LARGE SCALE GENOMIC DNA]</scope>
    <source>
        <strain evidence="3">ATCC BAA-1314 / JCM 13912 / FAM5</strain>
    </source>
</reference>
<dbReference type="STRING" id="1000565.METUNv1_00938"/>
<dbReference type="OrthoDB" id="9813903at2"/>
<comment type="caution">
    <text evidence="2">The sequence shown here is derived from an EMBL/GenBank/DDBJ whole genome shotgun (WGS) entry which is preliminary data.</text>
</comment>
<evidence type="ECO:0000259" key="1">
    <source>
        <dbReference type="PROSITE" id="PS50883"/>
    </source>
</evidence>
<gene>
    <name evidence="2" type="ORF">METUNv1_00938</name>
</gene>
<dbReference type="Pfam" id="PF00563">
    <property type="entry name" value="EAL"/>
    <property type="match status" value="1"/>
</dbReference>
<evidence type="ECO:0000313" key="2">
    <source>
        <dbReference type="EMBL" id="EGK72699.1"/>
    </source>
</evidence>
<evidence type="ECO:0000313" key="3">
    <source>
        <dbReference type="Proteomes" id="UP000005019"/>
    </source>
</evidence>
<keyword evidence="3" id="KW-1185">Reference proteome</keyword>
<dbReference type="InterPro" id="IPR035919">
    <property type="entry name" value="EAL_sf"/>
</dbReference>